<keyword evidence="2" id="KW-1133">Transmembrane helix</keyword>
<feature type="transmembrane region" description="Helical" evidence="2">
    <location>
        <begin position="340"/>
        <end position="358"/>
    </location>
</feature>
<dbReference type="AlphaFoldDB" id="A0A8I0SDL1"/>
<feature type="transmembrane region" description="Helical" evidence="2">
    <location>
        <begin position="370"/>
        <end position="389"/>
    </location>
</feature>
<reference evidence="3 4" key="1">
    <citation type="submission" date="2020-10" db="EMBL/GenBank/DDBJ databases">
        <title>Draft genome sequences of plant-associated actinobacteria.</title>
        <authorList>
            <person name="Tarlachkov S.V."/>
            <person name="Starodumova I.P."/>
            <person name="Dorofeeva L.V."/>
            <person name="Prisyazhnaya N.V."/>
            <person name="Roubtsova T.V."/>
            <person name="Chizhov V.N."/>
            <person name="Nadler S.A."/>
            <person name="Subbotin S.A."/>
            <person name="Evtushenko L.I."/>
        </authorList>
    </citation>
    <scope>NUCLEOTIDE SEQUENCE [LARGE SCALE GENOMIC DNA]</scope>
    <source>
        <strain evidence="3 4">VKM Ac-2886</strain>
    </source>
</reference>
<feature type="transmembrane region" description="Helical" evidence="2">
    <location>
        <begin position="208"/>
        <end position="228"/>
    </location>
</feature>
<accession>A0A8I0SDL1</accession>
<gene>
    <name evidence="3" type="ORF">ITJ42_09505</name>
</gene>
<proteinExistence type="predicted"/>
<feature type="region of interest" description="Disordered" evidence="1">
    <location>
        <begin position="1"/>
        <end position="24"/>
    </location>
</feature>
<feature type="transmembrane region" description="Helical" evidence="2">
    <location>
        <begin position="175"/>
        <end position="196"/>
    </location>
</feature>
<protein>
    <submittedName>
        <fullName evidence="3">DUF2029 domain-containing protein</fullName>
    </submittedName>
</protein>
<feature type="transmembrane region" description="Helical" evidence="2">
    <location>
        <begin position="137"/>
        <end position="155"/>
    </location>
</feature>
<evidence type="ECO:0000313" key="3">
    <source>
        <dbReference type="EMBL" id="MBF4631450.1"/>
    </source>
</evidence>
<feature type="transmembrane region" description="Helical" evidence="2">
    <location>
        <begin position="95"/>
        <end position="125"/>
    </location>
</feature>
<keyword evidence="2" id="KW-0812">Transmembrane</keyword>
<dbReference type="EMBL" id="JADKRP010000001">
    <property type="protein sequence ID" value="MBF4631450.1"/>
    <property type="molecule type" value="Genomic_DNA"/>
</dbReference>
<comment type="caution">
    <text evidence="3">The sequence shown here is derived from an EMBL/GenBank/DDBJ whole genome shotgun (WGS) entry which is preliminary data.</text>
</comment>
<evidence type="ECO:0000256" key="1">
    <source>
        <dbReference type="SAM" id="MobiDB-lite"/>
    </source>
</evidence>
<keyword evidence="2" id="KW-0472">Membrane</keyword>
<keyword evidence="4" id="KW-1185">Reference proteome</keyword>
<organism evidence="3 4">
    <name type="scientific">Clavibacter phaseoli</name>
    <dbReference type="NCBI Taxonomy" id="1734031"/>
    <lineage>
        <taxon>Bacteria</taxon>
        <taxon>Bacillati</taxon>
        <taxon>Actinomycetota</taxon>
        <taxon>Actinomycetes</taxon>
        <taxon>Micrococcales</taxon>
        <taxon>Microbacteriaceae</taxon>
        <taxon>Clavibacter</taxon>
    </lineage>
</organism>
<evidence type="ECO:0000256" key="2">
    <source>
        <dbReference type="SAM" id="Phobius"/>
    </source>
</evidence>
<feature type="transmembrane region" description="Helical" evidence="2">
    <location>
        <begin position="35"/>
        <end position="53"/>
    </location>
</feature>
<dbReference type="RefSeq" id="WP_194675229.1">
    <property type="nucleotide sequence ID" value="NZ_JADKRP010000001.1"/>
</dbReference>
<sequence length="458" mass="47316">MHASGAPSGRGPATADTAARADEPSRERAQRIQRLWLAFALCHLWLITLNLFGPTSALGDVTGIYRTWMQDGMAGDGRMGIDVPWVYPVLAAAPMLVALAGGTAFFGTVWLALITLLDAAAFALLLRSRRGRGLAPAAWWLGFLVALGPIALGRIDAVTVPLALAGLLVLATRPALASALLTVGAWVKVWPAALLVTAGIARRGAARLTVLATALGTTAVVVAGSLALGSGANVLGFVGQQAGRGLQVESSAALYHLWRIALGDDRYRVYDDPRIIAFQVAGPGVDAVAAAMTPVMVVAVLAVTLLGIRAARRGTAPAALIGPLSLALVAALIVTNKVGSPQYVSWFAVPIVVMLVHDRRSRGTVLAARLGLVTAALTQVVYPYGYLLLTDAVPAMVAVITLRDLAEVALLAVAVVQLARRGGTATPVDQSPSSRSSAGSSRDSSTRSAPASRSSSAE</sequence>
<feature type="region of interest" description="Disordered" evidence="1">
    <location>
        <begin position="423"/>
        <end position="458"/>
    </location>
</feature>
<dbReference type="Proteomes" id="UP000634579">
    <property type="component" value="Unassembled WGS sequence"/>
</dbReference>
<name>A0A8I0SDL1_9MICO</name>
<feature type="transmembrane region" description="Helical" evidence="2">
    <location>
        <begin position="287"/>
        <end position="308"/>
    </location>
</feature>
<evidence type="ECO:0000313" key="4">
    <source>
        <dbReference type="Proteomes" id="UP000634579"/>
    </source>
</evidence>
<feature type="compositionally biased region" description="Low complexity" evidence="1">
    <location>
        <begin position="431"/>
        <end position="458"/>
    </location>
</feature>
<feature type="transmembrane region" description="Helical" evidence="2">
    <location>
        <begin position="315"/>
        <end position="334"/>
    </location>
</feature>